<dbReference type="Proteomes" id="UP000054485">
    <property type="component" value="Unassembled WGS sequence"/>
</dbReference>
<accession>A0A0D0AU38</accession>
<reference evidence="1 2" key="1">
    <citation type="submission" date="2014-04" db="EMBL/GenBank/DDBJ databases">
        <authorList>
            <consortium name="DOE Joint Genome Institute"/>
            <person name="Kuo A."/>
            <person name="Ruytinx J."/>
            <person name="Rineau F."/>
            <person name="Colpaert J."/>
            <person name="Kohler A."/>
            <person name="Nagy L.G."/>
            <person name="Floudas D."/>
            <person name="Copeland A."/>
            <person name="Barry K.W."/>
            <person name="Cichocki N."/>
            <person name="Veneault-Fourrey C."/>
            <person name="LaButti K."/>
            <person name="Lindquist E.A."/>
            <person name="Lipzen A."/>
            <person name="Lundell T."/>
            <person name="Morin E."/>
            <person name="Murat C."/>
            <person name="Sun H."/>
            <person name="Tunlid A."/>
            <person name="Henrissat B."/>
            <person name="Grigoriev I.V."/>
            <person name="Hibbett D.S."/>
            <person name="Martin F."/>
            <person name="Nordberg H.P."/>
            <person name="Cantor M.N."/>
            <person name="Hua S.X."/>
        </authorList>
    </citation>
    <scope>NUCLEOTIDE SEQUENCE [LARGE SCALE GENOMIC DNA]</scope>
    <source>
        <strain evidence="1 2">UH-Slu-Lm8-n1</strain>
    </source>
</reference>
<evidence type="ECO:0000313" key="1">
    <source>
        <dbReference type="EMBL" id="KIK41464.1"/>
    </source>
</evidence>
<evidence type="ECO:0000313" key="2">
    <source>
        <dbReference type="Proteomes" id="UP000054485"/>
    </source>
</evidence>
<dbReference type="HOGENOM" id="CLU_2122685_0_0_1"/>
<gene>
    <name evidence="1" type="ORF">CY34DRAFT_806065</name>
</gene>
<protein>
    <submittedName>
        <fullName evidence="1">Unplaced genomic scaffold CY34scaffold_137, whole genome shotgun sequence</fullName>
    </submittedName>
</protein>
<proteinExistence type="predicted"/>
<keyword evidence="2" id="KW-1185">Reference proteome</keyword>
<dbReference type="InParanoid" id="A0A0D0AU38"/>
<dbReference type="AlphaFoldDB" id="A0A0D0AU38"/>
<name>A0A0D0AU38_9AGAM</name>
<reference evidence="2" key="2">
    <citation type="submission" date="2015-01" db="EMBL/GenBank/DDBJ databases">
        <title>Evolutionary Origins and Diversification of the Mycorrhizal Mutualists.</title>
        <authorList>
            <consortium name="DOE Joint Genome Institute"/>
            <consortium name="Mycorrhizal Genomics Consortium"/>
            <person name="Kohler A."/>
            <person name="Kuo A."/>
            <person name="Nagy L.G."/>
            <person name="Floudas D."/>
            <person name="Copeland A."/>
            <person name="Barry K.W."/>
            <person name="Cichocki N."/>
            <person name="Veneault-Fourrey C."/>
            <person name="LaButti K."/>
            <person name="Lindquist E.A."/>
            <person name="Lipzen A."/>
            <person name="Lundell T."/>
            <person name="Morin E."/>
            <person name="Murat C."/>
            <person name="Riley R."/>
            <person name="Ohm R."/>
            <person name="Sun H."/>
            <person name="Tunlid A."/>
            <person name="Henrissat B."/>
            <person name="Grigoriev I.V."/>
            <person name="Hibbett D.S."/>
            <person name="Martin F."/>
        </authorList>
    </citation>
    <scope>NUCLEOTIDE SEQUENCE [LARGE SCALE GENOMIC DNA]</scope>
    <source>
        <strain evidence="2">UH-Slu-Lm8-n1</strain>
    </source>
</reference>
<organism evidence="1 2">
    <name type="scientific">Suillus luteus UH-Slu-Lm8-n1</name>
    <dbReference type="NCBI Taxonomy" id="930992"/>
    <lineage>
        <taxon>Eukaryota</taxon>
        <taxon>Fungi</taxon>
        <taxon>Dikarya</taxon>
        <taxon>Basidiomycota</taxon>
        <taxon>Agaricomycotina</taxon>
        <taxon>Agaricomycetes</taxon>
        <taxon>Agaricomycetidae</taxon>
        <taxon>Boletales</taxon>
        <taxon>Suillineae</taxon>
        <taxon>Suillaceae</taxon>
        <taxon>Suillus</taxon>
    </lineage>
</organism>
<dbReference type="EMBL" id="KN835268">
    <property type="protein sequence ID" value="KIK41464.1"/>
    <property type="molecule type" value="Genomic_DNA"/>
</dbReference>
<sequence length="114" mass="13250">MLNRPFHHRLPKKGTTAERCDIDEFGMEMELRRTTNDATASNAKHKKRRYRLGNTPARLLSQRVDFFQPSSIREAHETTEYVLFRGMLSSQNAAKRKILKVKTTVIISTLCAEW</sequence>